<dbReference type="CDD" id="cd01038">
    <property type="entry name" value="Endonuclease_DUF559"/>
    <property type="match status" value="1"/>
</dbReference>
<dbReference type="InterPro" id="IPR007569">
    <property type="entry name" value="DUF559"/>
</dbReference>
<gene>
    <name evidence="2" type="ORF">SAMN04488241_109147</name>
</gene>
<reference evidence="2 3" key="1">
    <citation type="submission" date="2016-10" db="EMBL/GenBank/DDBJ databases">
        <authorList>
            <person name="de Groot N.N."/>
        </authorList>
    </citation>
    <scope>NUCLEOTIDE SEQUENCE [LARGE SCALE GENOMIC DNA]</scope>
    <source>
        <strain evidence="2 3">CGMCC 1.9113</strain>
    </source>
</reference>
<dbReference type="AlphaFoldDB" id="A0A1I5TXC1"/>
<protein>
    <submittedName>
        <fullName evidence="2">Very-short-patch-repair endonuclease</fullName>
    </submittedName>
</protein>
<keyword evidence="2" id="KW-0540">Nuclease</keyword>
<keyword evidence="3" id="KW-1185">Reference proteome</keyword>
<keyword evidence="2" id="KW-0255">Endonuclease</keyword>
<organism evidence="2 3">
    <name type="scientific">Sphingomonas rubra</name>
    <dbReference type="NCBI Taxonomy" id="634430"/>
    <lineage>
        <taxon>Bacteria</taxon>
        <taxon>Pseudomonadati</taxon>
        <taxon>Pseudomonadota</taxon>
        <taxon>Alphaproteobacteria</taxon>
        <taxon>Sphingomonadales</taxon>
        <taxon>Sphingomonadaceae</taxon>
        <taxon>Sphingomonas</taxon>
    </lineage>
</organism>
<dbReference type="GO" id="GO:0004519">
    <property type="term" value="F:endonuclease activity"/>
    <property type="evidence" value="ECO:0007669"/>
    <property type="project" value="UniProtKB-KW"/>
</dbReference>
<sequence>MSYPEVLLWQRLRGSPQGMRFRRQHPVCDGITVDFYCAAARLVVEVDGEIHSAAGSLERDARRDASLRAMGFRILRVLAIDVLRNADDAASSIVALAAAPLHPSPAASGPPPRAGEDQE</sequence>
<keyword evidence="2" id="KW-0378">Hydrolase</keyword>
<dbReference type="Gene3D" id="3.40.960.10">
    <property type="entry name" value="VSR Endonuclease"/>
    <property type="match status" value="1"/>
</dbReference>
<dbReference type="STRING" id="634430.SAMN04488241_109147"/>
<dbReference type="PANTHER" id="PTHR38590:SF1">
    <property type="entry name" value="BLL0828 PROTEIN"/>
    <property type="match status" value="1"/>
</dbReference>
<dbReference type="Pfam" id="PF04480">
    <property type="entry name" value="DUF559"/>
    <property type="match status" value="1"/>
</dbReference>
<evidence type="ECO:0000259" key="1">
    <source>
        <dbReference type="Pfam" id="PF04480"/>
    </source>
</evidence>
<evidence type="ECO:0000313" key="2">
    <source>
        <dbReference type="EMBL" id="SFP87693.1"/>
    </source>
</evidence>
<dbReference type="Proteomes" id="UP000199586">
    <property type="component" value="Unassembled WGS sequence"/>
</dbReference>
<dbReference type="RefSeq" id="WP_245739310.1">
    <property type="nucleotide sequence ID" value="NZ_FOXP01000009.1"/>
</dbReference>
<proteinExistence type="predicted"/>
<accession>A0A1I5TXC1</accession>
<evidence type="ECO:0000313" key="3">
    <source>
        <dbReference type="Proteomes" id="UP000199586"/>
    </source>
</evidence>
<dbReference type="InterPro" id="IPR047216">
    <property type="entry name" value="Endonuclease_DUF559_bact"/>
</dbReference>
<name>A0A1I5TXC1_9SPHN</name>
<dbReference type="InterPro" id="IPR011335">
    <property type="entry name" value="Restrct_endonuc-II-like"/>
</dbReference>
<dbReference type="PANTHER" id="PTHR38590">
    <property type="entry name" value="BLL0828 PROTEIN"/>
    <property type="match status" value="1"/>
</dbReference>
<dbReference type="SUPFAM" id="SSF52980">
    <property type="entry name" value="Restriction endonuclease-like"/>
    <property type="match status" value="1"/>
</dbReference>
<dbReference type="EMBL" id="FOXP01000009">
    <property type="protein sequence ID" value="SFP87693.1"/>
    <property type="molecule type" value="Genomic_DNA"/>
</dbReference>
<feature type="domain" description="DUF559" evidence="1">
    <location>
        <begin position="4"/>
        <end position="95"/>
    </location>
</feature>